<accession>A0A2A6C540</accession>
<dbReference type="Proteomes" id="UP000005239">
    <property type="component" value="Unassembled WGS sequence"/>
</dbReference>
<accession>A0A8R1Z7G9</accession>
<keyword evidence="2" id="KW-1185">Reference proteome</keyword>
<proteinExistence type="predicted"/>
<dbReference type="EnsemblMetazoa" id="PPA45540.1">
    <property type="protein sequence ID" value="PPA45540.1"/>
    <property type="gene ID" value="WBGene00283909"/>
</dbReference>
<dbReference type="AlphaFoldDB" id="A0A2A6C540"/>
<reference evidence="2" key="1">
    <citation type="journal article" date="2008" name="Nat. Genet.">
        <title>The Pristionchus pacificus genome provides a unique perspective on nematode lifestyle and parasitism.</title>
        <authorList>
            <person name="Dieterich C."/>
            <person name="Clifton S.W."/>
            <person name="Schuster L.N."/>
            <person name="Chinwalla A."/>
            <person name="Delehaunty K."/>
            <person name="Dinkelacker I."/>
            <person name="Fulton L."/>
            <person name="Fulton R."/>
            <person name="Godfrey J."/>
            <person name="Minx P."/>
            <person name="Mitreva M."/>
            <person name="Roeseler W."/>
            <person name="Tian H."/>
            <person name="Witte H."/>
            <person name="Yang S.P."/>
            <person name="Wilson R.K."/>
            <person name="Sommer R.J."/>
        </authorList>
    </citation>
    <scope>NUCLEOTIDE SEQUENCE [LARGE SCALE GENOMIC DNA]</scope>
    <source>
        <strain evidence="2">PS312</strain>
    </source>
</reference>
<organism evidence="1 2">
    <name type="scientific">Pristionchus pacificus</name>
    <name type="common">Parasitic nematode worm</name>
    <dbReference type="NCBI Taxonomy" id="54126"/>
    <lineage>
        <taxon>Eukaryota</taxon>
        <taxon>Metazoa</taxon>
        <taxon>Ecdysozoa</taxon>
        <taxon>Nematoda</taxon>
        <taxon>Chromadorea</taxon>
        <taxon>Rhabditida</taxon>
        <taxon>Rhabditina</taxon>
        <taxon>Diplogasteromorpha</taxon>
        <taxon>Diplogasteroidea</taxon>
        <taxon>Neodiplogasteridae</taxon>
        <taxon>Pristionchus</taxon>
    </lineage>
</organism>
<protein>
    <submittedName>
        <fullName evidence="1">Uncharacterized protein</fullName>
    </submittedName>
</protein>
<sequence>MEKIDRQTNERRRRVFESVRIGEEKKNDRREEEREIGGLMMRIDLCSVNDSDPALLCFTTDGMEE</sequence>
<evidence type="ECO:0000313" key="1">
    <source>
        <dbReference type="EnsemblMetazoa" id="PPA45540.1"/>
    </source>
</evidence>
<reference evidence="1" key="2">
    <citation type="submission" date="2022-06" db="UniProtKB">
        <authorList>
            <consortium name="EnsemblMetazoa"/>
        </authorList>
    </citation>
    <scope>IDENTIFICATION</scope>
    <source>
        <strain evidence="1">PS312</strain>
    </source>
</reference>
<evidence type="ECO:0000313" key="2">
    <source>
        <dbReference type="Proteomes" id="UP000005239"/>
    </source>
</evidence>
<name>A0A2A6C540_PRIPA</name>
<gene>
    <name evidence="1" type="primary">WBGene00283909</name>
</gene>